<gene>
    <name evidence="1" type="ORF">MJ923_11195</name>
</gene>
<evidence type="ECO:0000313" key="1">
    <source>
        <dbReference type="EMBL" id="MCH4294869.1"/>
    </source>
</evidence>
<dbReference type="RefSeq" id="WP_126167936.1">
    <property type="nucleotide sequence ID" value="NZ_JAKUDL010000003.1"/>
</dbReference>
<evidence type="ECO:0000313" key="2">
    <source>
        <dbReference type="Proteomes" id="UP001297581"/>
    </source>
</evidence>
<name>A0AAJ1BJF4_9GAMM</name>
<proteinExistence type="predicted"/>
<reference evidence="1 2" key="1">
    <citation type="submission" date="2022-02" db="EMBL/GenBank/DDBJ databases">
        <title>The genome sequence of Shewanella sp. 3B26.</title>
        <authorList>
            <person name="Du J."/>
        </authorList>
    </citation>
    <scope>NUCLEOTIDE SEQUENCE [LARGE SCALE GENOMIC DNA]</scope>
    <source>
        <strain evidence="1 2">3B26</strain>
    </source>
</reference>
<dbReference type="EMBL" id="JAKUDL010000003">
    <property type="protein sequence ID" value="MCH4294869.1"/>
    <property type="molecule type" value="Genomic_DNA"/>
</dbReference>
<keyword evidence="2" id="KW-1185">Reference proteome</keyword>
<accession>A0AAJ1BJF4</accession>
<sequence>MTRPWIWGINLSILLLLMLALGTIYSLTRGAETTLLNCSSELYEPGDGGKARQYLLVDLVTKGKRAQMHYRYFNLDGTQAGSISMEGKLNTSPGAGNRYNIAIHSKEEKPGKDGSPVPMHMSYVSYVSGLNLSGKGLHELELEILELDTARDYAIVLFQPSNTVCGCRLIH</sequence>
<dbReference type="AlphaFoldDB" id="A0AAJ1BJF4"/>
<organism evidence="1 2">
    <name type="scientific">Shewanella zhuhaiensis</name>
    <dbReference type="NCBI Taxonomy" id="2919576"/>
    <lineage>
        <taxon>Bacteria</taxon>
        <taxon>Pseudomonadati</taxon>
        <taxon>Pseudomonadota</taxon>
        <taxon>Gammaproteobacteria</taxon>
        <taxon>Alteromonadales</taxon>
        <taxon>Shewanellaceae</taxon>
        <taxon>Shewanella</taxon>
    </lineage>
</organism>
<dbReference type="Proteomes" id="UP001297581">
    <property type="component" value="Unassembled WGS sequence"/>
</dbReference>
<protein>
    <submittedName>
        <fullName evidence="1">Uncharacterized protein</fullName>
    </submittedName>
</protein>
<comment type="caution">
    <text evidence="1">The sequence shown here is derived from an EMBL/GenBank/DDBJ whole genome shotgun (WGS) entry which is preliminary data.</text>
</comment>